<dbReference type="InParanoid" id="B2A124"/>
<dbReference type="KEGG" id="nth:Nther_1063"/>
<protein>
    <submittedName>
        <fullName evidence="3">Aldo/keto reductase</fullName>
    </submittedName>
</protein>
<reference evidence="3 4" key="1">
    <citation type="submission" date="2008-04" db="EMBL/GenBank/DDBJ databases">
        <title>Complete sequence of chromosome of Natranaerobius thermophilus JW/NM-WN-LF.</title>
        <authorList>
            <consortium name="US DOE Joint Genome Institute"/>
            <person name="Copeland A."/>
            <person name="Lucas S."/>
            <person name="Lapidus A."/>
            <person name="Glavina del Rio T."/>
            <person name="Dalin E."/>
            <person name="Tice H."/>
            <person name="Bruce D."/>
            <person name="Goodwin L."/>
            <person name="Pitluck S."/>
            <person name="Chertkov O."/>
            <person name="Brettin T."/>
            <person name="Detter J.C."/>
            <person name="Han C."/>
            <person name="Kuske C.R."/>
            <person name="Schmutz J."/>
            <person name="Larimer F."/>
            <person name="Land M."/>
            <person name="Hauser L."/>
            <person name="Kyrpides N."/>
            <person name="Lykidis A."/>
            <person name="Mesbah N.M."/>
            <person name="Wiegel J."/>
        </authorList>
    </citation>
    <scope>NUCLEOTIDE SEQUENCE [LARGE SCALE GENOMIC DNA]</scope>
    <source>
        <strain evidence="4">ATCC BAA-1301 / DSM 18059 / JW/NM-WN-LF</strain>
    </source>
</reference>
<dbReference type="GO" id="GO:0005737">
    <property type="term" value="C:cytoplasm"/>
    <property type="evidence" value="ECO:0007669"/>
    <property type="project" value="TreeGrafter"/>
</dbReference>
<evidence type="ECO:0000259" key="2">
    <source>
        <dbReference type="Pfam" id="PF00248"/>
    </source>
</evidence>
<evidence type="ECO:0000313" key="4">
    <source>
        <dbReference type="Proteomes" id="UP000001683"/>
    </source>
</evidence>
<dbReference type="SUPFAM" id="SSF51430">
    <property type="entry name" value="NAD(P)-linked oxidoreductase"/>
    <property type="match status" value="1"/>
</dbReference>
<feature type="domain" description="NADP-dependent oxidoreductase" evidence="2">
    <location>
        <begin position="13"/>
        <end position="298"/>
    </location>
</feature>
<evidence type="ECO:0000313" key="3">
    <source>
        <dbReference type="EMBL" id="ACB84647.1"/>
    </source>
</evidence>
<dbReference type="InterPro" id="IPR020471">
    <property type="entry name" value="AKR"/>
</dbReference>
<gene>
    <name evidence="3" type="ordered locus">Nther_1063</name>
</gene>
<dbReference type="PANTHER" id="PTHR43625">
    <property type="entry name" value="AFLATOXIN B1 ALDEHYDE REDUCTASE"/>
    <property type="match status" value="1"/>
</dbReference>
<dbReference type="PANTHER" id="PTHR43625:SF5">
    <property type="entry name" value="PYRIDOXAL REDUCTASE, CHLOROPLASTIC"/>
    <property type="match status" value="1"/>
</dbReference>
<dbReference type="HOGENOM" id="CLU_023205_2_3_9"/>
<dbReference type="GO" id="GO:0016491">
    <property type="term" value="F:oxidoreductase activity"/>
    <property type="evidence" value="ECO:0007669"/>
    <property type="project" value="UniProtKB-KW"/>
</dbReference>
<dbReference type="Gene3D" id="3.20.20.100">
    <property type="entry name" value="NADP-dependent oxidoreductase domain"/>
    <property type="match status" value="1"/>
</dbReference>
<dbReference type="InterPro" id="IPR050791">
    <property type="entry name" value="Aldo-Keto_reductase"/>
</dbReference>
<sequence>MNYRKHRDFELSEIGIGTYSLSGVYGNVDINMFKEMLKRAYDLGINFFDTAEAYDEAEEILGDAVKDFRKDIYISSKVGVKGGNKPNLSKEYIKSACEESLRKLQTDYIDIYHVHFNDPYTPVEETISALEQLVKEGKIRKYGLGHLSKDVFKKYFSEGNVFSVIMEMNPLYYDKEVLTLCRKYNVAIIPFSVTGRGLLTDEFWNKDDYEFESGDIRNIDPQFFKDNFEFAKKVSGKFKKIADKYNKTLVQVTISWILNQNGVVSALTGPSKITHLEENIGGSGWQLKSEDLAELDDFLRAEQKNLEVKQKETINNILGKSLPKDVEQSFVDLIYVIETSIKLKLITEKDILPIFYDLFALKSNLAKDDISELEQIKFKLQNLIETK</sequence>
<dbReference type="eggNOG" id="COG0667">
    <property type="taxonomic scope" value="Bacteria"/>
</dbReference>
<name>B2A124_NATTJ</name>
<dbReference type="FunCoup" id="B2A124">
    <property type="interactions" value="146"/>
</dbReference>
<proteinExistence type="predicted"/>
<dbReference type="STRING" id="457570.Nther_1063"/>
<dbReference type="CDD" id="cd19084">
    <property type="entry name" value="AKR_AKR11B1-like"/>
    <property type="match status" value="1"/>
</dbReference>
<organism evidence="3 4">
    <name type="scientific">Natranaerobius thermophilus (strain ATCC BAA-1301 / DSM 18059 / JW/NM-WN-LF)</name>
    <dbReference type="NCBI Taxonomy" id="457570"/>
    <lineage>
        <taxon>Bacteria</taxon>
        <taxon>Bacillati</taxon>
        <taxon>Bacillota</taxon>
        <taxon>Clostridia</taxon>
        <taxon>Natranaerobiales</taxon>
        <taxon>Natranaerobiaceae</taxon>
        <taxon>Natranaerobius</taxon>
    </lineage>
</organism>
<dbReference type="Pfam" id="PF00248">
    <property type="entry name" value="Aldo_ket_red"/>
    <property type="match status" value="1"/>
</dbReference>
<dbReference type="OrthoDB" id="9804790at2"/>
<accession>B2A124</accession>
<dbReference type="EMBL" id="CP001034">
    <property type="protein sequence ID" value="ACB84647.1"/>
    <property type="molecule type" value="Genomic_DNA"/>
</dbReference>
<keyword evidence="1" id="KW-0560">Oxidoreductase</keyword>
<dbReference type="PRINTS" id="PR00069">
    <property type="entry name" value="ALDKETRDTASE"/>
</dbReference>
<dbReference type="AlphaFoldDB" id="B2A124"/>
<dbReference type="InterPro" id="IPR023210">
    <property type="entry name" value="NADP_OxRdtase_dom"/>
</dbReference>
<dbReference type="RefSeq" id="WP_012447524.1">
    <property type="nucleotide sequence ID" value="NC_010718.1"/>
</dbReference>
<dbReference type="Proteomes" id="UP000001683">
    <property type="component" value="Chromosome"/>
</dbReference>
<dbReference type="InterPro" id="IPR036812">
    <property type="entry name" value="NAD(P)_OxRdtase_dom_sf"/>
</dbReference>
<evidence type="ECO:0000256" key="1">
    <source>
        <dbReference type="ARBA" id="ARBA00023002"/>
    </source>
</evidence>
<reference evidence="3 4" key="2">
    <citation type="journal article" date="2011" name="J. Bacteriol.">
        <title>Complete genome sequence of the anaerobic, halophilic alkalithermophile Natranaerobius thermophilus JW/NM-WN-LF.</title>
        <authorList>
            <person name="Zhao B."/>
            <person name="Mesbah N.M."/>
            <person name="Dalin E."/>
            <person name="Goodwin L."/>
            <person name="Nolan M."/>
            <person name="Pitluck S."/>
            <person name="Chertkov O."/>
            <person name="Brettin T.S."/>
            <person name="Han J."/>
            <person name="Larimer F.W."/>
            <person name="Land M.L."/>
            <person name="Hauser L."/>
            <person name="Kyrpides N."/>
            <person name="Wiegel J."/>
        </authorList>
    </citation>
    <scope>NUCLEOTIDE SEQUENCE [LARGE SCALE GENOMIC DNA]</scope>
    <source>
        <strain evidence="4">ATCC BAA-1301 / DSM 18059 / JW/NM-WN-LF</strain>
    </source>
</reference>
<keyword evidence="4" id="KW-1185">Reference proteome</keyword>